<reference evidence="1 2" key="1">
    <citation type="submission" date="2020-06" db="EMBL/GenBank/DDBJ databases">
        <title>Genome sequence of Paramixta manurensis strain PD-1.</title>
        <authorList>
            <person name="Lee C.W."/>
            <person name="Kim J."/>
        </authorList>
    </citation>
    <scope>NUCLEOTIDE SEQUENCE [LARGE SCALE GENOMIC DNA]</scope>
    <source>
        <strain evidence="1 2">PD-1</strain>
    </source>
</reference>
<keyword evidence="2" id="KW-1185">Reference proteome</keyword>
<proteinExistence type="predicted"/>
<evidence type="ECO:0000313" key="2">
    <source>
        <dbReference type="Proteomes" id="UP000505325"/>
    </source>
</evidence>
<sequence>MNDVEKKVMELVSYYFGDIPSTVSISTDLPFLPEDAWDFFEKYFDTLNIDSANFNFRRYYPNSGVRFLPNSILPKYLRTDHHDPSPLTVEMLIESAKAGRWLYA</sequence>
<dbReference type="Proteomes" id="UP000505325">
    <property type="component" value="Chromosome"/>
</dbReference>
<accession>A0A6M8ULV8</accession>
<name>A0A6M8ULV8_9GAMM</name>
<dbReference type="RefSeq" id="WP_173634791.1">
    <property type="nucleotide sequence ID" value="NZ_CP054212.1"/>
</dbReference>
<evidence type="ECO:0008006" key="3">
    <source>
        <dbReference type="Google" id="ProtNLM"/>
    </source>
</evidence>
<organism evidence="1 2">
    <name type="scientific">Paramixta manurensis</name>
    <dbReference type="NCBI Taxonomy" id="2740817"/>
    <lineage>
        <taxon>Bacteria</taxon>
        <taxon>Pseudomonadati</taxon>
        <taxon>Pseudomonadota</taxon>
        <taxon>Gammaproteobacteria</taxon>
        <taxon>Enterobacterales</taxon>
        <taxon>Erwiniaceae</taxon>
        <taxon>Paramixta</taxon>
    </lineage>
</organism>
<dbReference type="Pfam" id="PF07377">
    <property type="entry name" value="DUF1493"/>
    <property type="match status" value="1"/>
</dbReference>
<dbReference type="EMBL" id="CP054212">
    <property type="protein sequence ID" value="QKJ87882.1"/>
    <property type="molecule type" value="Genomic_DNA"/>
</dbReference>
<dbReference type="AlphaFoldDB" id="A0A6M8ULV8"/>
<protein>
    <recommendedName>
        <fullName evidence="3">DUF1493 family protein</fullName>
    </recommendedName>
</protein>
<dbReference type="InterPro" id="IPR010862">
    <property type="entry name" value="DUF1493"/>
</dbReference>
<gene>
    <name evidence="1" type="ORF">PMPD1_2947</name>
</gene>
<evidence type="ECO:0000313" key="1">
    <source>
        <dbReference type="EMBL" id="QKJ87882.1"/>
    </source>
</evidence>
<dbReference type="KEGG" id="pmak:PMPD1_2947"/>